<organism evidence="2">
    <name type="scientific">Oppiella nova</name>
    <dbReference type="NCBI Taxonomy" id="334625"/>
    <lineage>
        <taxon>Eukaryota</taxon>
        <taxon>Metazoa</taxon>
        <taxon>Ecdysozoa</taxon>
        <taxon>Arthropoda</taxon>
        <taxon>Chelicerata</taxon>
        <taxon>Arachnida</taxon>
        <taxon>Acari</taxon>
        <taxon>Acariformes</taxon>
        <taxon>Sarcoptiformes</taxon>
        <taxon>Oribatida</taxon>
        <taxon>Brachypylina</taxon>
        <taxon>Oppioidea</taxon>
        <taxon>Oppiidae</taxon>
        <taxon>Oppiella</taxon>
    </lineage>
</organism>
<reference evidence="2" key="1">
    <citation type="submission" date="2020-11" db="EMBL/GenBank/DDBJ databases">
        <authorList>
            <person name="Tran Van P."/>
        </authorList>
    </citation>
    <scope>NUCLEOTIDE SEQUENCE</scope>
</reference>
<keyword evidence="3" id="KW-1185">Reference proteome</keyword>
<dbReference type="Gene3D" id="2.60.40.10">
    <property type="entry name" value="Immunoglobulins"/>
    <property type="match status" value="1"/>
</dbReference>
<gene>
    <name evidence="2" type="ORF">ONB1V03_LOCUS661</name>
</gene>
<dbReference type="EMBL" id="OC914881">
    <property type="protein sequence ID" value="CAD7637180.1"/>
    <property type="molecule type" value="Genomic_DNA"/>
</dbReference>
<dbReference type="SMART" id="SM00408">
    <property type="entry name" value="IGc2"/>
    <property type="match status" value="1"/>
</dbReference>
<sequence length="161" mass="18657">MINCEERAHMIEGKRGRGSRRRGRMRKQGSSRFLFYTNPRRKEYYDNPNGANIVQASHFDYEFDLGHKVSPTLPSLPITATTLTLIVFICVAIGDPVPMITWFKDSIELDPHLHPYLQISEWKYGKDRIKSKLEIDPARQMDSGTYECMAIYEKISSNLNQ</sequence>
<evidence type="ECO:0000313" key="2">
    <source>
        <dbReference type="EMBL" id="CAD7637180.1"/>
    </source>
</evidence>
<dbReference type="PROSITE" id="PS50835">
    <property type="entry name" value="IG_LIKE"/>
    <property type="match status" value="1"/>
</dbReference>
<dbReference type="OrthoDB" id="6127080at2759"/>
<evidence type="ECO:0000313" key="3">
    <source>
        <dbReference type="Proteomes" id="UP000728032"/>
    </source>
</evidence>
<dbReference type="InterPro" id="IPR013783">
    <property type="entry name" value="Ig-like_fold"/>
</dbReference>
<dbReference type="AlphaFoldDB" id="A0A7R9LAS3"/>
<protein>
    <recommendedName>
        <fullName evidence="1">Ig-like domain-containing protein</fullName>
    </recommendedName>
</protein>
<dbReference type="EMBL" id="CAJPVJ010000056">
    <property type="protein sequence ID" value="CAG2159864.1"/>
    <property type="molecule type" value="Genomic_DNA"/>
</dbReference>
<accession>A0A7R9LAS3</accession>
<dbReference type="Proteomes" id="UP000728032">
    <property type="component" value="Unassembled WGS sequence"/>
</dbReference>
<dbReference type="SUPFAM" id="SSF48726">
    <property type="entry name" value="Immunoglobulin"/>
    <property type="match status" value="1"/>
</dbReference>
<dbReference type="Pfam" id="PF13927">
    <property type="entry name" value="Ig_3"/>
    <property type="match status" value="1"/>
</dbReference>
<proteinExistence type="predicted"/>
<name>A0A7R9LAS3_9ACAR</name>
<dbReference type="InterPro" id="IPR003598">
    <property type="entry name" value="Ig_sub2"/>
</dbReference>
<dbReference type="InterPro" id="IPR036179">
    <property type="entry name" value="Ig-like_dom_sf"/>
</dbReference>
<dbReference type="InterPro" id="IPR007110">
    <property type="entry name" value="Ig-like_dom"/>
</dbReference>
<feature type="domain" description="Ig-like" evidence="1">
    <location>
        <begin position="71"/>
        <end position="160"/>
    </location>
</feature>
<dbReference type="CDD" id="cd00096">
    <property type="entry name" value="Ig"/>
    <property type="match status" value="1"/>
</dbReference>
<evidence type="ECO:0000259" key="1">
    <source>
        <dbReference type="PROSITE" id="PS50835"/>
    </source>
</evidence>